<dbReference type="EMBL" id="CACTIH010009035">
    <property type="protein sequence ID" value="CAA3020107.1"/>
    <property type="molecule type" value="Genomic_DNA"/>
</dbReference>
<dbReference type="AlphaFoldDB" id="A0A8S0UNG8"/>
<proteinExistence type="predicted"/>
<accession>A0A8S0UNG8</accession>
<protein>
    <submittedName>
        <fullName evidence="1">Uncharacterized protein</fullName>
    </submittedName>
</protein>
<organism evidence="1 2">
    <name type="scientific">Olea europaea subsp. europaea</name>
    <dbReference type="NCBI Taxonomy" id="158383"/>
    <lineage>
        <taxon>Eukaryota</taxon>
        <taxon>Viridiplantae</taxon>
        <taxon>Streptophyta</taxon>
        <taxon>Embryophyta</taxon>
        <taxon>Tracheophyta</taxon>
        <taxon>Spermatophyta</taxon>
        <taxon>Magnoliopsida</taxon>
        <taxon>eudicotyledons</taxon>
        <taxon>Gunneridae</taxon>
        <taxon>Pentapetalae</taxon>
        <taxon>asterids</taxon>
        <taxon>lamiids</taxon>
        <taxon>Lamiales</taxon>
        <taxon>Oleaceae</taxon>
        <taxon>Oleeae</taxon>
        <taxon>Olea</taxon>
    </lineage>
</organism>
<name>A0A8S0UNG8_OLEEU</name>
<evidence type="ECO:0000313" key="2">
    <source>
        <dbReference type="Proteomes" id="UP000594638"/>
    </source>
</evidence>
<gene>
    <name evidence="1" type="ORF">OLEA9_A091230</name>
</gene>
<dbReference type="Gramene" id="OE9A091230T1">
    <property type="protein sequence ID" value="OE9A091230C1"/>
    <property type="gene ID" value="OE9A091230"/>
</dbReference>
<dbReference type="Proteomes" id="UP000594638">
    <property type="component" value="Unassembled WGS sequence"/>
</dbReference>
<sequence>MFEAFLKIDEHFSQRLGGETEQRSQVEDEEHETCGRLADEGKFFLGKIFMSCMVRRQHFQHAFRTKFGFCISSETKVLTEAIILEERGIVTTKRRRSACLQSIDRGCYDDQRSGFKEKEHMTYGISTIDSGETKQGGPVQYEWYVMGGGMDDRAKATIPEAGGGVTTKRCNRHALDVQYLLRRLRTQKRVGETSMPLASGILDSDDSYVMLSGHCDCFWVTLF</sequence>
<comment type="caution">
    <text evidence="1">The sequence shown here is derived from an EMBL/GenBank/DDBJ whole genome shotgun (WGS) entry which is preliminary data.</text>
</comment>
<keyword evidence="2" id="KW-1185">Reference proteome</keyword>
<evidence type="ECO:0000313" key="1">
    <source>
        <dbReference type="EMBL" id="CAA3020107.1"/>
    </source>
</evidence>
<reference evidence="1 2" key="1">
    <citation type="submission" date="2019-12" db="EMBL/GenBank/DDBJ databases">
        <authorList>
            <person name="Alioto T."/>
            <person name="Alioto T."/>
            <person name="Gomez Garrido J."/>
        </authorList>
    </citation>
    <scope>NUCLEOTIDE SEQUENCE [LARGE SCALE GENOMIC DNA]</scope>
</reference>